<dbReference type="PROSITE" id="PS51007">
    <property type="entry name" value="CYTC"/>
    <property type="match status" value="1"/>
</dbReference>
<dbReference type="EMBL" id="WWEO01000045">
    <property type="protein sequence ID" value="NCD71777.1"/>
    <property type="molecule type" value="Genomic_DNA"/>
</dbReference>
<keyword evidence="5" id="KW-0732">Signal</keyword>
<evidence type="ECO:0000313" key="7">
    <source>
        <dbReference type="EMBL" id="NCD71777.1"/>
    </source>
</evidence>
<dbReference type="PANTHER" id="PTHR35008">
    <property type="entry name" value="BLL4482 PROTEIN-RELATED"/>
    <property type="match status" value="1"/>
</dbReference>
<dbReference type="Proteomes" id="UP000638732">
    <property type="component" value="Unassembled WGS sequence"/>
</dbReference>
<dbReference type="GO" id="GO:0046872">
    <property type="term" value="F:metal ion binding"/>
    <property type="evidence" value="ECO:0007669"/>
    <property type="project" value="UniProtKB-KW"/>
</dbReference>
<dbReference type="InterPro" id="IPR009056">
    <property type="entry name" value="Cyt_c-like_dom"/>
</dbReference>
<keyword evidence="8" id="KW-1185">Reference proteome</keyword>
<gene>
    <name evidence="7" type="ORF">GSY63_20605</name>
</gene>
<evidence type="ECO:0000256" key="3">
    <source>
        <dbReference type="ARBA" id="ARBA00023004"/>
    </source>
</evidence>
<name>A0A965ZLD7_9SPHI</name>
<dbReference type="InterPro" id="IPR051459">
    <property type="entry name" value="Cytochrome_c-type_DH"/>
</dbReference>
<evidence type="ECO:0000256" key="2">
    <source>
        <dbReference type="ARBA" id="ARBA00022723"/>
    </source>
</evidence>
<dbReference type="AlphaFoldDB" id="A0A965ZLD7"/>
<dbReference type="Pfam" id="PF00034">
    <property type="entry name" value="Cytochrom_C"/>
    <property type="match status" value="1"/>
</dbReference>
<comment type="caution">
    <text evidence="7">The sequence shown here is derived from an EMBL/GenBank/DDBJ whole genome shotgun (WGS) entry which is preliminary data.</text>
</comment>
<keyword evidence="2 4" id="KW-0479">Metal-binding</keyword>
<dbReference type="Gene3D" id="1.10.760.10">
    <property type="entry name" value="Cytochrome c-like domain"/>
    <property type="match status" value="1"/>
</dbReference>
<evidence type="ECO:0000256" key="4">
    <source>
        <dbReference type="PROSITE-ProRule" id="PRU00433"/>
    </source>
</evidence>
<accession>A0A965ZLD7</accession>
<keyword evidence="1 4" id="KW-0349">Heme</keyword>
<evidence type="ECO:0000259" key="6">
    <source>
        <dbReference type="PROSITE" id="PS51007"/>
    </source>
</evidence>
<reference evidence="7" key="2">
    <citation type="submission" date="2020-10" db="EMBL/GenBank/DDBJ databases">
        <title>Mucilaginibacter sp. nov., isolated from soil.</title>
        <authorList>
            <person name="Jeon C.O."/>
        </authorList>
    </citation>
    <scope>NUCLEOTIDE SEQUENCE</scope>
    <source>
        <strain evidence="7">R11</strain>
    </source>
</reference>
<reference evidence="7" key="1">
    <citation type="submission" date="2020-01" db="EMBL/GenBank/DDBJ databases">
        <authorList>
            <person name="Seo Y.L."/>
        </authorList>
    </citation>
    <scope>NUCLEOTIDE SEQUENCE</scope>
    <source>
        <strain evidence="7">R11</strain>
    </source>
</reference>
<dbReference type="GO" id="GO:0009055">
    <property type="term" value="F:electron transfer activity"/>
    <property type="evidence" value="ECO:0007669"/>
    <property type="project" value="InterPro"/>
</dbReference>
<evidence type="ECO:0000256" key="5">
    <source>
        <dbReference type="SAM" id="SignalP"/>
    </source>
</evidence>
<dbReference type="PROSITE" id="PS51257">
    <property type="entry name" value="PROKAR_LIPOPROTEIN"/>
    <property type="match status" value="1"/>
</dbReference>
<sequence length="139" mass="15412">MRWQLSALILFVISFLVISCANDQDIEFKRAYSAGEVVYTQHCQNCHGNNGEGLSALMPPLTDSVYLKQNKTQLACIIKFGLKDKLVIVSGKPYQNQMPPADLAPIEISQVLTYVKNSFGNKMGVVKVEDVNKDLGDCK</sequence>
<feature type="signal peptide" evidence="5">
    <location>
        <begin position="1"/>
        <end position="21"/>
    </location>
</feature>
<protein>
    <submittedName>
        <fullName evidence="7">C-type cytochrome</fullName>
    </submittedName>
</protein>
<dbReference type="InterPro" id="IPR036909">
    <property type="entry name" value="Cyt_c-like_dom_sf"/>
</dbReference>
<dbReference type="SUPFAM" id="SSF46626">
    <property type="entry name" value="Cytochrome c"/>
    <property type="match status" value="1"/>
</dbReference>
<feature type="domain" description="Cytochrome c" evidence="6">
    <location>
        <begin position="30"/>
        <end position="119"/>
    </location>
</feature>
<keyword evidence="3 4" id="KW-0408">Iron</keyword>
<dbReference type="PANTHER" id="PTHR35008:SF8">
    <property type="entry name" value="ALCOHOL DEHYDROGENASE CYTOCHROME C SUBUNIT"/>
    <property type="match status" value="1"/>
</dbReference>
<evidence type="ECO:0000313" key="8">
    <source>
        <dbReference type="Proteomes" id="UP000638732"/>
    </source>
</evidence>
<organism evidence="7 8">
    <name type="scientific">Mucilaginibacter agri</name>
    <dbReference type="NCBI Taxonomy" id="2695265"/>
    <lineage>
        <taxon>Bacteria</taxon>
        <taxon>Pseudomonadati</taxon>
        <taxon>Bacteroidota</taxon>
        <taxon>Sphingobacteriia</taxon>
        <taxon>Sphingobacteriales</taxon>
        <taxon>Sphingobacteriaceae</taxon>
        <taxon>Mucilaginibacter</taxon>
    </lineage>
</organism>
<dbReference type="RefSeq" id="WP_166587756.1">
    <property type="nucleotide sequence ID" value="NZ_WWEO01000045.1"/>
</dbReference>
<proteinExistence type="predicted"/>
<evidence type="ECO:0000256" key="1">
    <source>
        <dbReference type="ARBA" id="ARBA00022617"/>
    </source>
</evidence>
<feature type="chain" id="PRO_5037730844" evidence="5">
    <location>
        <begin position="22"/>
        <end position="139"/>
    </location>
</feature>
<dbReference type="GO" id="GO:0020037">
    <property type="term" value="F:heme binding"/>
    <property type="evidence" value="ECO:0007669"/>
    <property type="project" value="InterPro"/>
</dbReference>